<feature type="transmembrane region" description="Helical" evidence="6">
    <location>
        <begin position="12"/>
        <end position="31"/>
    </location>
</feature>
<sequence length="340" mass="39430">MKSRILIDSLVKIGWSSLLIFQAISYGSYTILVHLCEENGQITFSSTSLNLIIEFLKLIVSILGIFFQINKNKFKSLSTKKSVYFSIPAFLYFINNNLAVYIQLFMDSTSYQMLSNLKIFTTAILYYLIIGKRISKIKWFSLTLLFASGVFYSIANLKSLSSYYIDEKDLESFLLPSDETVKSAKYRLRDEIYITEIGLFMILIYAIISGFSGVYNEYLLKLNNSDSIFEQNFYLYTYGCLFNLIGFYFEKSFVKNENLNLFTGLNFYAFLIVFTQVFNGFLMSIVMKHSSNITRLFVVSCSLIVTTVLSIFVFSLKLNLYFYFGFFSIMLALYLYVSYE</sequence>
<evidence type="ECO:0000256" key="3">
    <source>
        <dbReference type="ARBA" id="ARBA00022692"/>
    </source>
</evidence>
<evidence type="ECO:0000313" key="8">
    <source>
        <dbReference type="Proteomes" id="UP000663879"/>
    </source>
</evidence>
<keyword evidence="8" id="KW-1185">Reference proteome</keyword>
<evidence type="ECO:0000256" key="2">
    <source>
        <dbReference type="ARBA" id="ARBA00022597"/>
    </source>
</evidence>
<feature type="transmembrane region" description="Helical" evidence="6">
    <location>
        <begin position="261"/>
        <end position="282"/>
    </location>
</feature>
<keyword evidence="2" id="KW-0813">Transport</keyword>
<comment type="caution">
    <text evidence="7">The sequence shown here is derived from an EMBL/GenBank/DDBJ whole genome shotgun (WGS) entry which is preliminary data.</text>
</comment>
<evidence type="ECO:0000256" key="4">
    <source>
        <dbReference type="ARBA" id="ARBA00022989"/>
    </source>
</evidence>
<feature type="transmembrane region" description="Helical" evidence="6">
    <location>
        <begin position="137"/>
        <end position="155"/>
    </location>
</feature>
<keyword evidence="3 6" id="KW-0812">Transmembrane</keyword>
<feature type="transmembrane region" description="Helical" evidence="6">
    <location>
        <begin position="320"/>
        <end position="337"/>
    </location>
</feature>
<dbReference type="GO" id="GO:0000139">
    <property type="term" value="C:Golgi membrane"/>
    <property type="evidence" value="ECO:0007669"/>
    <property type="project" value="InterPro"/>
</dbReference>
<dbReference type="InterPro" id="IPR007271">
    <property type="entry name" value="Nuc_sug_transpt"/>
</dbReference>
<keyword evidence="4 6" id="KW-1133">Transmembrane helix</keyword>
<evidence type="ECO:0000313" key="7">
    <source>
        <dbReference type="EMBL" id="CAF0876634.1"/>
    </source>
</evidence>
<dbReference type="GO" id="GO:0015165">
    <property type="term" value="F:pyrimidine nucleotide-sugar transmembrane transporter activity"/>
    <property type="evidence" value="ECO:0007669"/>
    <property type="project" value="InterPro"/>
</dbReference>
<feature type="transmembrane region" description="Helical" evidence="6">
    <location>
        <begin position="110"/>
        <end position="130"/>
    </location>
</feature>
<dbReference type="Proteomes" id="UP000663879">
    <property type="component" value="Unassembled WGS sequence"/>
</dbReference>
<name>A0A813Y1L1_9BILA</name>
<evidence type="ECO:0000256" key="5">
    <source>
        <dbReference type="ARBA" id="ARBA00023136"/>
    </source>
</evidence>
<dbReference type="EMBL" id="CAJNOC010001589">
    <property type="protein sequence ID" value="CAF0876634.1"/>
    <property type="molecule type" value="Genomic_DNA"/>
</dbReference>
<protein>
    <submittedName>
        <fullName evidence="7">Uncharacterized protein</fullName>
    </submittedName>
</protein>
<comment type="subcellular location">
    <subcellularLocation>
        <location evidence="1">Membrane</location>
        <topology evidence="1">Multi-pass membrane protein</topology>
    </subcellularLocation>
</comment>
<accession>A0A813Y1L1</accession>
<keyword evidence="5 6" id="KW-0472">Membrane</keyword>
<dbReference type="AlphaFoldDB" id="A0A813Y1L1"/>
<proteinExistence type="predicted"/>
<dbReference type="Pfam" id="PF04142">
    <property type="entry name" value="Nuc_sug_transp"/>
    <property type="match status" value="1"/>
</dbReference>
<evidence type="ECO:0000256" key="1">
    <source>
        <dbReference type="ARBA" id="ARBA00004141"/>
    </source>
</evidence>
<feature type="transmembrane region" description="Helical" evidence="6">
    <location>
        <begin position="192"/>
        <end position="212"/>
    </location>
</feature>
<dbReference type="OrthoDB" id="419167at2759"/>
<dbReference type="PIRSF" id="PIRSF005799">
    <property type="entry name" value="UDP-gal_transpt"/>
    <property type="match status" value="1"/>
</dbReference>
<organism evidence="7 8">
    <name type="scientific">Brachionus calyciflorus</name>
    <dbReference type="NCBI Taxonomy" id="104777"/>
    <lineage>
        <taxon>Eukaryota</taxon>
        <taxon>Metazoa</taxon>
        <taxon>Spiralia</taxon>
        <taxon>Gnathifera</taxon>
        <taxon>Rotifera</taxon>
        <taxon>Eurotatoria</taxon>
        <taxon>Monogononta</taxon>
        <taxon>Pseudotrocha</taxon>
        <taxon>Ploima</taxon>
        <taxon>Brachionidae</taxon>
        <taxon>Brachionus</taxon>
    </lineage>
</organism>
<feature type="transmembrane region" description="Helical" evidence="6">
    <location>
        <begin position="294"/>
        <end position="314"/>
    </location>
</feature>
<gene>
    <name evidence="7" type="ORF">OXX778_LOCUS10203</name>
</gene>
<feature type="transmembrane region" description="Helical" evidence="6">
    <location>
        <begin position="82"/>
        <end position="104"/>
    </location>
</feature>
<reference evidence="7" key="1">
    <citation type="submission" date="2021-02" db="EMBL/GenBank/DDBJ databases">
        <authorList>
            <person name="Nowell W R."/>
        </authorList>
    </citation>
    <scope>NUCLEOTIDE SEQUENCE</scope>
    <source>
        <strain evidence="7">Ploen Becks lab</strain>
    </source>
</reference>
<evidence type="ECO:0000256" key="6">
    <source>
        <dbReference type="SAM" id="Phobius"/>
    </source>
</evidence>
<feature type="transmembrane region" description="Helical" evidence="6">
    <location>
        <begin position="233"/>
        <end position="249"/>
    </location>
</feature>
<dbReference type="PANTHER" id="PTHR10231">
    <property type="entry name" value="NUCLEOTIDE-SUGAR TRANSMEMBRANE TRANSPORTER"/>
    <property type="match status" value="1"/>
</dbReference>
<keyword evidence="2" id="KW-0762">Sugar transport</keyword>
<feature type="transmembrane region" description="Helical" evidence="6">
    <location>
        <begin position="51"/>
        <end position="70"/>
    </location>
</feature>